<evidence type="ECO:0000313" key="9">
    <source>
        <dbReference type="RefSeq" id="XP_044929039.1"/>
    </source>
</evidence>
<proteinExistence type="predicted"/>
<evidence type="ECO:0000256" key="6">
    <source>
        <dbReference type="SAM" id="Phobius"/>
    </source>
</evidence>
<feature type="domain" description="C-type lectin" evidence="7">
    <location>
        <begin position="120"/>
        <end position="227"/>
    </location>
</feature>
<dbReference type="PANTHER" id="PTHR22800:SF255">
    <property type="entry name" value="C-TYPE LECTIN DOMAIN-CONTAINING PROTEIN"/>
    <property type="match status" value="1"/>
</dbReference>
<sequence>MNNQGVTYAELSQVKGSRRQQVKAKGTKSPISGTEEEITYVELNLQDVSRDLQGSGKNCQWKGKLIADILGITCLVLMSTVVTIAVIHFTTGPVQNKASVEITTQKAYHCGHCPKEWITYSKTCYYISTERKPWNESRLSCASKSSTLLSIEDEEEMYLFSLLIHSLWISRDSQNISINSSVWPKVSTSFPKVSSISSESDNCPFFNSVSKKTLFDSCLYQKIYVCKTRAF</sequence>
<dbReference type="PROSITE" id="PS50041">
    <property type="entry name" value="C_TYPE_LECTIN_2"/>
    <property type="match status" value="1"/>
</dbReference>
<dbReference type="AlphaFoldDB" id="A0A8U0RU34"/>
<evidence type="ECO:0000256" key="4">
    <source>
        <dbReference type="ARBA" id="ARBA00022989"/>
    </source>
</evidence>
<keyword evidence="8" id="KW-1185">Reference proteome</keyword>
<dbReference type="PANTHER" id="PTHR22800">
    <property type="entry name" value="C-TYPE LECTIN PROTEINS"/>
    <property type="match status" value="1"/>
</dbReference>
<evidence type="ECO:0000256" key="3">
    <source>
        <dbReference type="ARBA" id="ARBA00022968"/>
    </source>
</evidence>
<evidence type="ECO:0000313" key="8">
    <source>
        <dbReference type="Proteomes" id="UP000000715"/>
    </source>
</evidence>
<dbReference type="GeneID" id="123389966"/>
<evidence type="ECO:0000259" key="7">
    <source>
        <dbReference type="PROSITE" id="PS50041"/>
    </source>
</evidence>
<keyword evidence="2 6" id="KW-0812">Transmembrane</keyword>
<feature type="transmembrane region" description="Helical" evidence="6">
    <location>
        <begin position="65"/>
        <end position="89"/>
    </location>
</feature>
<protein>
    <submittedName>
        <fullName evidence="9">NKG2-F type II integral membrane protein-like isoform X1</fullName>
    </submittedName>
</protein>
<dbReference type="Pfam" id="PF00059">
    <property type="entry name" value="Lectin_C"/>
    <property type="match status" value="1"/>
</dbReference>
<dbReference type="InterPro" id="IPR016187">
    <property type="entry name" value="CTDL_fold"/>
</dbReference>
<dbReference type="InterPro" id="IPR050919">
    <property type="entry name" value="NKG2/CD94_NK_receptors"/>
</dbReference>
<dbReference type="GO" id="GO:0016020">
    <property type="term" value="C:membrane"/>
    <property type="evidence" value="ECO:0007669"/>
    <property type="project" value="UniProtKB-SubCell"/>
</dbReference>
<dbReference type="SMART" id="SM00034">
    <property type="entry name" value="CLECT"/>
    <property type="match status" value="1"/>
</dbReference>
<dbReference type="RefSeq" id="XP_044929039.1">
    <property type="nucleotide sequence ID" value="XM_045073104.1"/>
</dbReference>
<dbReference type="InterPro" id="IPR001304">
    <property type="entry name" value="C-type_lectin-like"/>
</dbReference>
<keyword evidence="3" id="KW-0735">Signal-anchor</keyword>
<evidence type="ECO:0000256" key="5">
    <source>
        <dbReference type="ARBA" id="ARBA00023136"/>
    </source>
</evidence>
<dbReference type="SUPFAM" id="SSF56436">
    <property type="entry name" value="C-type lectin-like"/>
    <property type="match status" value="1"/>
</dbReference>
<comment type="subcellular location">
    <subcellularLocation>
        <location evidence="1">Membrane</location>
        <topology evidence="1">Single-pass type II membrane protein</topology>
    </subcellularLocation>
</comment>
<reference evidence="9" key="1">
    <citation type="submission" date="2025-08" db="UniProtKB">
        <authorList>
            <consortium name="RefSeq"/>
        </authorList>
    </citation>
    <scope>IDENTIFICATION</scope>
    <source>
        <tissue evidence="9">Brain</tissue>
    </source>
</reference>
<evidence type="ECO:0000256" key="2">
    <source>
        <dbReference type="ARBA" id="ARBA00022692"/>
    </source>
</evidence>
<organism evidence="8 9">
    <name type="scientific">Mustela putorius furo</name>
    <name type="common">European domestic ferret</name>
    <name type="synonym">Mustela furo</name>
    <dbReference type="NCBI Taxonomy" id="9669"/>
    <lineage>
        <taxon>Eukaryota</taxon>
        <taxon>Metazoa</taxon>
        <taxon>Chordata</taxon>
        <taxon>Craniata</taxon>
        <taxon>Vertebrata</taxon>
        <taxon>Euteleostomi</taxon>
        <taxon>Mammalia</taxon>
        <taxon>Eutheria</taxon>
        <taxon>Laurasiatheria</taxon>
        <taxon>Carnivora</taxon>
        <taxon>Caniformia</taxon>
        <taxon>Musteloidea</taxon>
        <taxon>Mustelidae</taxon>
        <taxon>Mustelinae</taxon>
        <taxon>Mustela</taxon>
    </lineage>
</organism>
<dbReference type="Proteomes" id="UP000000715">
    <property type="component" value="Unplaced"/>
</dbReference>
<accession>A0A8U0RU34</accession>
<evidence type="ECO:0000256" key="1">
    <source>
        <dbReference type="ARBA" id="ARBA00004606"/>
    </source>
</evidence>
<keyword evidence="4 6" id="KW-1133">Transmembrane helix</keyword>
<dbReference type="GO" id="GO:0045954">
    <property type="term" value="P:positive regulation of natural killer cell mediated cytotoxicity"/>
    <property type="evidence" value="ECO:0007669"/>
    <property type="project" value="TreeGrafter"/>
</dbReference>
<dbReference type="GO" id="GO:0002223">
    <property type="term" value="P:stimulatory C-type lectin receptor signaling pathway"/>
    <property type="evidence" value="ECO:0007669"/>
    <property type="project" value="TreeGrafter"/>
</dbReference>
<gene>
    <name evidence="9" type="primary">LOC123389966</name>
</gene>
<dbReference type="OrthoDB" id="10059571at2759"/>
<name>A0A8U0RU34_MUSPF</name>
<dbReference type="Gene3D" id="3.10.100.10">
    <property type="entry name" value="Mannose-Binding Protein A, subunit A"/>
    <property type="match status" value="1"/>
</dbReference>
<dbReference type="InterPro" id="IPR016186">
    <property type="entry name" value="C-type_lectin-like/link_sf"/>
</dbReference>
<keyword evidence="5 6" id="KW-0472">Membrane</keyword>